<evidence type="ECO:0000256" key="9">
    <source>
        <dbReference type="RuleBase" id="RU003906"/>
    </source>
</evidence>
<dbReference type="NCBIfam" id="TIGR03625">
    <property type="entry name" value="L3_bact"/>
    <property type="match status" value="1"/>
</dbReference>
<evidence type="ECO:0000256" key="2">
    <source>
        <dbReference type="ARBA" id="ARBA00022730"/>
    </source>
</evidence>
<keyword evidence="2 7" id="KW-0699">rRNA-binding</keyword>
<dbReference type="InterPro" id="IPR019926">
    <property type="entry name" value="Ribosomal_uL3_CS"/>
</dbReference>
<name>A0A1H7HAG1_9PROT</name>
<evidence type="ECO:0000313" key="10">
    <source>
        <dbReference type="EMBL" id="SEK47284.1"/>
    </source>
</evidence>
<gene>
    <name evidence="7" type="primary">rplC</name>
    <name evidence="10" type="ORF">SAMN05216387_101517</name>
</gene>
<evidence type="ECO:0000256" key="5">
    <source>
        <dbReference type="ARBA" id="ARBA00023274"/>
    </source>
</evidence>
<dbReference type="RefSeq" id="WP_090826721.1">
    <property type="nucleotide sequence ID" value="NZ_FOBH01000001.1"/>
</dbReference>
<dbReference type="GO" id="GO:0003735">
    <property type="term" value="F:structural constituent of ribosome"/>
    <property type="evidence" value="ECO:0007669"/>
    <property type="project" value="UniProtKB-UniRule"/>
</dbReference>
<dbReference type="InterPro" id="IPR000597">
    <property type="entry name" value="Ribosomal_uL3"/>
</dbReference>
<keyword evidence="3 7" id="KW-0694">RNA-binding</keyword>
<dbReference type="Pfam" id="PF00297">
    <property type="entry name" value="Ribosomal_L3"/>
    <property type="match status" value="1"/>
</dbReference>
<evidence type="ECO:0000256" key="1">
    <source>
        <dbReference type="ARBA" id="ARBA00006540"/>
    </source>
</evidence>
<keyword evidence="5 7" id="KW-0687">Ribonucleoprotein</keyword>
<organism evidence="10 11">
    <name type="scientific">Nitrosovibrio tenuis</name>
    <dbReference type="NCBI Taxonomy" id="1233"/>
    <lineage>
        <taxon>Bacteria</taxon>
        <taxon>Pseudomonadati</taxon>
        <taxon>Pseudomonadota</taxon>
        <taxon>Betaproteobacteria</taxon>
        <taxon>Nitrosomonadales</taxon>
        <taxon>Nitrosomonadaceae</taxon>
        <taxon>Nitrosovibrio</taxon>
    </lineage>
</organism>
<comment type="PTM">
    <text evidence="7">Methylated by PrmB.</text>
</comment>
<dbReference type="InterPro" id="IPR009000">
    <property type="entry name" value="Transl_B-barrel_sf"/>
</dbReference>
<dbReference type="AlphaFoldDB" id="A0A1H7HAG1"/>
<evidence type="ECO:0000256" key="7">
    <source>
        <dbReference type="HAMAP-Rule" id="MF_01325"/>
    </source>
</evidence>
<evidence type="ECO:0000256" key="3">
    <source>
        <dbReference type="ARBA" id="ARBA00022884"/>
    </source>
</evidence>
<protein>
    <recommendedName>
        <fullName evidence="6 7">Large ribosomal subunit protein uL3</fullName>
    </recommendedName>
</protein>
<dbReference type="HAMAP" id="MF_01325_B">
    <property type="entry name" value="Ribosomal_uL3_B"/>
    <property type="match status" value="1"/>
</dbReference>
<evidence type="ECO:0000256" key="4">
    <source>
        <dbReference type="ARBA" id="ARBA00022980"/>
    </source>
</evidence>
<reference evidence="10 11" key="1">
    <citation type="submission" date="2016-10" db="EMBL/GenBank/DDBJ databases">
        <authorList>
            <person name="de Groot N.N."/>
        </authorList>
    </citation>
    <scope>NUCLEOTIDE SEQUENCE [LARGE SCALE GENOMIC DNA]</scope>
    <source>
        <strain evidence="10 11">Nv1</strain>
    </source>
</reference>
<dbReference type="Gene3D" id="3.30.160.810">
    <property type="match status" value="1"/>
</dbReference>
<dbReference type="PANTHER" id="PTHR11229">
    <property type="entry name" value="50S RIBOSOMAL PROTEIN L3"/>
    <property type="match status" value="1"/>
</dbReference>
<keyword evidence="4 7" id="KW-0689">Ribosomal protein</keyword>
<dbReference type="STRING" id="1233.SAMN05216387_101517"/>
<evidence type="ECO:0000256" key="6">
    <source>
        <dbReference type="ARBA" id="ARBA00035243"/>
    </source>
</evidence>
<keyword evidence="7" id="KW-0488">Methylation</keyword>
<dbReference type="SUPFAM" id="SSF50447">
    <property type="entry name" value="Translation proteins"/>
    <property type="match status" value="1"/>
</dbReference>
<dbReference type="Gene3D" id="2.40.30.10">
    <property type="entry name" value="Translation factors"/>
    <property type="match status" value="1"/>
</dbReference>
<dbReference type="GO" id="GO:0019843">
    <property type="term" value="F:rRNA binding"/>
    <property type="evidence" value="ECO:0007669"/>
    <property type="project" value="UniProtKB-UniRule"/>
</dbReference>
<evidence type="ECO:0000256" key="8">
    <source>
        <dbReference type="RuleBase" id="RU003905"/>
    </source>
</evidence>
<dbReference type="PROSITE" id="PS00474">
    <property type="entry name" value="RIBOSOMAL_L3"/>
    <property type="match status" value="1"/>
</dbReference>
<dbReference type="OrthoDB" id="9806135at2"/>
<dbReference type="GO" id="GO:0006412">
    <property type="term" value="P:translation"/>
    <property type="evidence" value="ECO:0007669"/>
    <property type="project" value="UniProtKB-UniRule"/>
</dbReference>
<accession>A0A1H7HAG1</accession>
<dbReference type="EMBL" id="FOBH01000001">
    <property type="protein sequence ID" value="SEK47284.1"/>
    <property type="molecule type" value="Genomic_DNA"/>
</dbReference>
<dbReference type="GO" id="GO:0022625">
    <property type="term" value="C:cytosolic large ribosomal subunit"/>
    <property type="evidence" value="ECO:0007669"/>
    <property type="project" value="TreeGrafter"/>
</dbReference>
<dbReference type="InterPro" id="IPR019927">
    <property type="entry name" value="Ribosomal_uL3_bac/org-type"/>
</dbReference>
<dbReference type="FunFam" id="2.40.30.10:FF:000004">
    <property type="entry name" value="50S ribosomal protein L3"/>
    <property type="match status" value="1"/>
</dbReference>
<feature type="modified residue" description="N5-methylglutamine" evidence="7">
    <location>
        <position position="153"/>
    </location>
</feature>
<dbReference type="Proteomes" id="UP000198620">
    <property type="component" value="Unassembled WGS sequence"/>
</dbReference>
<evidence type="ECO:0000313" key="11">
    <source>
        <dbReference type="Proteomes" id="UP000198620"/>
    </source>
</evidence>
<comment type="subunit">
    <text evidence="7 9">Part of the 50S ribosomal subunit. Forms a cluster with proteins L14 and L19.</text>
</comment>
<comment type="function">
    <text evidence="7 9">One of the primary rRNA binding proteins, it binds directly near the 3'-end of the 23S rRNA, where it nucleates assembly of the 50S subunit.</text>
</comment>
<sequence length="238" mass="24860">MSLGLVGRKVGMTRIFTGDGDSQPVTVLDVSNNRVTQIKTPDTDGYSAVQVTFGKRRAIRVNKPSAGHFAKAAVEAGHVLKEFRVTPEVLGNLKPGSVIGLDIFQAGQNVDVTGISIGKGYSGVIKRHGFSSNRASHGNSRSHNVPGSIGMAQDPGRVFPGKRMSGHLGAVQRTTQNLEVLQVDVPRGLLIIKGAVPGSKGGDVVVRPSVKVGRARVAPTVKADVKQGAKSGAKSGKK</sequence>
<keyword evidence="11" id="KW-1185">Reference proteome</keyword>
<comment type="similarity">
    <text evidence="1 7 8">Belongs to the universal ribosomal protein uL3 family.</text>
</comment>
<dbReference type="FunFam" id="3.30.160.810:FF:000001">
    <property type="entry name" value="50S ribosomal protein L3"/>
    <property type="match status" value="1"/>
</dbReference>
<dbReference type="PANTHER" id="PTHR11229:SF16">
    <property type="entry name" value="LARGE RIBOSOMAL SUBUNIT PROTEIN UL3C"/>
    <property type="match status" value="1"/>
</dbReference>
<proteinExistence type="inferred from homology"/>